<proteinExistence type="predicted"/>
<accession>A0AAD1WNG2</accession>
<evidence type="ECO:0000313" key="2">
    <source>
        <dbReference type="EMBL" id="CAH2321565.1"/>
    </source>
</evidence>
<evidence type="ECO:0000313" key="3">
    <source>
        <dbReference type="Proteomes" id="UP001295444"/>
    </source>
</evidence>
<sequence length="71" mass="8221">MKPETEHQTIARPNSTKHTGTPPSKERDQNFKIAEQTKRHPPNVDTLGLQYRSRPLAYKEPGLETRTRRTP</sequence>
<evidence type="ECO:0000256" key="1">
    <source>
        <dbReference type="SAM" id="MobiDB-lite"/>
    </source>
</evidence>
<dbReference type="EMBL" id="OW240922">
    <property type="protein sequence ID" value="CAH2321565.1"/>
    <property type="molecule type" value="Genomic_DNA"/>
</dbReference>
<protein>
    <submittedName>
        <fullName evidence="2">Uncharacterized protein</fullName>
    </submittedName>
</protein>
<feature type="compositionally biased region" description="Basic and acidic residues" evidence="1">
    <location>
        <begin position="24"/>
        <end position="38"/>
    </location>
</feature>
<feature type="region of interest" description="Disordered" evidence="1">
    <location>
        <begin position="1"/>
        <end position="71"/>
    </location>
</feature>
<reference evidence="2" key="1">
    <citation type="submission" date="2022-03" db="EMBL/GenBank/DDBJ databases">
        <authorList>
            <person name="Alioto T."/>
            <person name="Alioto T."/>
            <person name="Gomez Garrido J."/>
        </authorList>
    </citation>
    <scope>NUCLEOTIDE SEQUENCE</scope>
</reference>
<feature type="compositionally biased region" description="Polar residues" evidence="1">
    <location>
        <begin position="11"/>
        <end position="22"/>
    </location>
</feature>
<gene>
    <name evidence="2" type="ORF">PECUL_23A008405</name>
</gene>
<feature type="compositionally biased region" description="Basic and acidic residues" evidence="1">
    <location>
        <begin position="61"/>
        <end position="71"/>
    </location>
</feature>
<dbReference type="Proteomes" id="UP001295444">
    <property type="component" value="Chromosome 11"/>
</dbReference>
<organism evidence="2 3">
    <name type="scientific">Pelobates cultripes</name>
    <name type="common">Western spadefoot toad</name>
    <dbReference type="NCBI Taxonomy" id="61616"/>
    <lineage>
        <taxon>Eukaryota</taxon>
        <taxon>Metazoa</taxon>
        <taxon>Chordata</taxon>
        <taxon>Craniata</taxon>
        <taxon>Vertebrata</taxon>
        <taxon>Euteleostomi</taxon>
        <taxon>Amphibia</taxon>
        <taxon>Batrachia</taxon>
        <taxon>Anura</taxon>
        <taxon>Pelobatoidea</taxon>
        <taxon>Pelobatidae</taxon>
        <taxon>Pelobates</taxon>
    </lineage>
</organism>
<name>A0AAD1WNG2_PELCU</name>
<keyword evidence="3" id="KW-1185">Reference proteome</keyword>
<dbReference type="AlphaFoldDB" id="A0AAD1WNG2"/>